<dbReference type="VEuPathDB" id="FungiDB:CXQ85_002501"/>
<feature type="compositionally biased region" description="Polar residues" evidence="1">
    <location>
        <begin position="296"/>
        <end position="312"/>
    </location>
</feature>
<dbReference type="STRING" id="45357.A0A2V1AYF2"/>
<proteinExistence type="predicted"/>
<dbReference type="OrthoDB" id="10045710at2759"/>
<feature type="compositionally biased region" description="Polar residues" evidence="1">
    <location>
        <begin position="413"/>
        <end position="428"/>
    </location>
</feature>
<feature type="compositionally biased region" description="Low complexity" evidence="1">
    <location>
        <begin position="1"/>
        <end position="18"/>
    </location>
</feature>
<feature type="compositionally biased region" description="Polar residues" evidence="1">
    <location>
        <begin position="117"/>
        <end position="129"/>
    </location>
</feature>
<dbReference type="AlphaFoldDB" id="A0A2V1AYF2"/>
<dbReference type="Pfam" id="PF12763">
    <property type="entry name" value="EH"/>
    <property type="match status" value="1"/>
</dbReference>
<evidence type="ECO:0000313" key="3">
    <source>
        <dbReference type="EMBL" id="PVH22779.1"/>
    </source>
</evidence>
<feature type="compositionally biased region" description="Polar residues" evidence="1">
    <location>
        <begin position="73"/>
        <end position="106"/>
    </location>
</feature>
<dbReference type="InterPro" id="IPR011992">
    <property type="entry name" value="EF-hand-dom_pair"/>
</dbReference>
<feature type="compositionally biased region" description="Low complexity" evidence="1">
    <location>
        <begin position="207"/>
        <end position="218"/>
    </location>
</feature>
<feature type="compositionally biased region" description="Polar residues" evidence="1">
    <location>
        <begin position="48"/>
        <end position="57"/>
    </location>
</feature>
<feature type="compositionally biased region" description="Polar residues" evidence="1">
    <location>
        <begin position="182"/>
        <end position="196"/>
    </location>
</feature>
<dbReference type="Proteomes" id="UP000244309">
    <property type="component" value="Unassembled WGS sequence"/>
</dbReference>
<evidence type="ECO:0000256" key="1">
    <source>
        <dbReference type="SAM" id="MobiDB-lite"/>
    </source>
</evidence>
<name>A0A2V1AYF2_9ASCO</name>
<dbReference type="Gene3D" id="1.10.238.10">
    <property type="entry name" value="EF-hand"/>
    <property type="match status" value="1"/>
</dbReference>
<feature type="region of interest" description="Disordered" evidence="1">
    <location>
        <begin position="181"/>
        <end position="495"/>
    </location>
</feature>
<dbReference type="InterPro" id="IPR000261">
    <property type="entry name" value="EH_dom"/>
</dbReference>
<dbReference type="GeneID" id="37007832"/>
<protein>
    <recommendedName>
        <fullName evidence="2">EH domain-containing protein</fullName>
    </recommendedName>
</protein>
<feature type="compositionally biased region" description="Low complexity" evidence="1">
    <location>
        <begin position="130"/>
        <end position="145"/>
    </location>
</feature>
<gene>
    <name evidence="3" type="ORF">CXQ85_002501</name>
</gene>
<evidence type="ECO:0000259" key="2">
    <source>
        <dbReference type="Pfam" id="PF12763"/>
    </source>
</evidence>
<dbReference type="RefSeq" id="XP_025343719.1">
    <property type="nucleotide sequence ID" value="XM_025486169.1"/>
</dbReference>
<reference evidence="3 4" key="1">
    <citation type="submission" date="2017-12" db="EMBL/GenBank/DDBJ databases">
        <title>Genome Sequence of a Multidrug-Resistant Candida haemulonii Isolate from a Patient with Chronic Leg Ulcers in Israel.</title>
        <authorList>
            <person name="Chow N.A."/>
            <person name="Gade L."/>
            <person name="Batra D."/>
            <person name="Rowe L.A."/>
            <person name="Ben-Ami R."/>
            <person name="Loparev V.N."/>
            <person name="Litvintseva A.P."/>
        </authorList>
    </citation>
    <scope>NUCLEOTIDE SEQUENCE [LARGE SCALE GENOMIC DNA]</scope>
    <source>
        <strain evidence="3 4">B11899</strain>
    </source>
</reference>
<feature type="compositionally biased region" description="Basic and acidic residues" evidence="1">
    <location>
        <begin position="454"/>
        <end position="468"/>
    </location>
</feature>
<feature type="compositionally biased region" description="Low complexity" evidence="1">
    <location>
        <begin position="262"/>
        <end position="275"/>
    </location>
</feature>
<feature type="domain" description="EH" evidence="2">
    <location>
        <begin position="615"/>
        <end position="664"/>
    </location>
</feature>
<feature type="compositionally biased region" description="Polar residues" evidence="1">
    <location>
        <begin position="146"/>
        <end position="155"/>
    </location>
</feature>
<keyword evidence="4" id="KW-1185">Reference proteome</keyword>
<dbReference type="SUPFAM" id="SSF47473">
    <property type="entry name" value="EF-hand"/>
    <property type="match status" value="1"/>
</dbReference>
<feature type="region of interest" description="Disordered" evidence="1">
    <location>
        <begin position="1"/>
        <end position="164"/>
    </location>
</feature>
<dbReference type="EMBL" id="PKFO01000010">
    <property type="protein sequence ID" value="PVH22779.1"/>
    <property type="molecule type" value="Genomic_DNA"/>
</dbReference>
<accession>A0A2V1AYF2</accession>
<organism evidence="3 4">
    <name type="scientific">Candidozyma haemuli</name>
    <dbReference type="NCBI Taxonomy" id="45357"/>
    <lineage>
        <taxon>Eukaryota</taxon>
        <taxon>Fungi</taxon>
        <taxon>Dikarya</taxon>
        <taxon>Ascomycota</taxon>
        <taxon>Saccharomycotina</taxon>
        <taxon>Pichiomycetes</taxon>
        <taxon>Metschnikowiaceae</taxon>
        <taxon>Candidozyma</taxon>
    </lineage>
</organism>
<sequence>MSSAQLAASAAFRAKNQNPQPPPVSNVPKPEPKKPQPSSSPKPRQKDVSPTQSSPQPTKKLADAPNLSMAAATKSTEAQQQQKQSSRKPNLQIDLSYSKSVSQASLATAAAEHSTKNQKSSVGSGSVYNTPLVRTPAVAAAALSSSEKLSQTPLPRTSIDDDNVSLSSAHHDYFYTPKFYQAETTNGPSPSRSRLSIATDPKDMVDSIKNSINSKTKSGTAKESAKRNQAALNEFRQTVESKRHSSQISQDPHGNPVAFIGSLDDSSKSNNSLPSRTSDTEESSPSFEHQIFNIKDLQNLNTSRVSVDSYASGSEAETPVTPSIAVIDADGDAEETLKKPPSTFGKSSQPIPVPPSHNAVARGNAGQSNGSELLSQHSPGSPGNFSDSKLDEALKKVRRKPPPDMIEGDESSARQSYEQSTSNPSSGVEDNGDAKFPQYPDIKERRKHRRIFGRKKEPGAEAARERQSMDSQNEVEPEEPPVPQGKPTNGISPVIANPHVALKTTMRKMNRKKEKKAFDENKPWKNHSKLDEVSESERKRYEGVWVSNKGLYINKVVTRLEGVDYNKNYSEEEERKKQKALQEQDASELAARLSSAAEACNTETMEEHIQERHGLKQADPHELIHGIIVKRIWRRSRLPRETLAAVWDLVDFRKDGTLNKIEFVKVDESVWSSLGNIGINVVIRKKRR</sequence>
<evidence type="ECO:0000313" key="4">
    <source>
        <dbReference type="Proteomes" id="UP000244309"/>
    </source>
</evidence>
<comment type="caution">
    <text evidence="3">The sequence shown here is derived from an EMBL/GenBank/DDBJ whole genome shotgun (WGS) entry which is preliminary data.</text>
</comment>
<feature type="compositionally biased region" description="Polar residues" evidence="1">
    <location>
        <begin position="365"/>
        <end position="387"/>
    </location>
</feature>